<dbReference type="AlphaFoldDB" id="A0A9W9ZLD9"/>
<dbReference type="Pfam" id="PF13091">
    <property type="entry name" value="PLDc_2"/>
    <property type="match status" value="1"/>
</dbReference>
<dbReference type="PROSITE" id="PS50035">
    <property type="entry name" value="PLD"/>
    <property type="match status" value="2"/>
</dbReference>
<feature type="domain" description="PH" evidence="10">
    <location>
        <begin position="180"/>
        <end position="290"/>
    </location>
</feature>
<dbReference type="PANTHER" id="PTHR18896:SF76">
    <property type="entry name" value="PHOSPHOLIPASE"/>
    <property type="match status" value="1"/>
</dbReference>
<evidence type="ECO:0000256" key="2">
    <source>
        <dbReference type="ARBA" id="ARBA00008664"/>
    </source>
</evidence>
<proteinExistence type="inferred from homology"/>
<reference evidence="13" key="1">
    <citation type="submission" date="2023-01" db="EMBL/GenBank/DDBJ databases">
        <title>Genome assembly of the deep-sea coral Lophelia pertusa.</title>
        <authorList>
            <person name="Herrera S."/>
            <person name="Cordes E."/>
        </authorList>
    </citation>
    <scope>NUCLEOTIDE SEQUENCE</scope>
    <source>
        <strain evidence="13">USNM1676648</strain>
        <tissue evidence="13">Polyp</tissue>
    </source>
</reference>
<dbReference type="InterPro" id="IPR015679">
    <property type="entry name" value="PLipase_D_fam"/>
</dbReference>
<evidence type="ECO:0000313" key="14">
    <source>
        <dbReference type="Proteomes" id="UP001163046"/>
    </source>
</evidence>
<dbReference type="PANTHER" id="PTHR18896">
    <property type="entry name" value="PHOSPHOLIPASE D"/>
    <property type="match status" value="1"/>
</dbReference>
<evidence type="ECO:0000256" key="1">
    <source>
        <dbReference type="ARBA" id="ARBA00000798"/>
    </source>
</evidence>
<evidence type="ECO:0000313" key="13">
    <source>
        <dbReference type="EMBL" id="KAJ7383661.1"/>
    </source>
</evidence>
<comment type="catalytic activity">
    <reaction evidence="1 9">
        <text>a 1,2-diacyl-sn-glycero-3-phosphocholine + H2O = a 1,2-diacyl-sn-glycero-3-phosphate + choline + H(+)</text>
        <dbReference type="Rhea" id="RHEA:14445"/>
        <dbReference type="ChEBI" id="CHEBI:15354"/>
        <dbReference type="ChEBI" id="CHEBI:15377"/>
        <dbReference type="ChEBI" id="CHEBI:15378"/>
        <dbReference type="ChEBI" id="CHEBI:57643"/>
        <dbReference type="ChEBI" id="CHEBI:58608"/>
        <dbReference type="EC" id="3.1.4.4"/>
    </reaction>
</comment>
<keyword evidence="6" id="KW-0443">Lipid metabolism</keyword>
<dbReference type="SUPFAM" id="SSF56024">
    <property type="entry name" value="Phospholipase D/nuclease"/>
    <property type="match status" value="2"/>
</dbReference>
<dbReference type="Gene3D" id="3.30.1520.10">
    <property type="entry name" value="Phox-like domain"/>
    <property type="match status" value="1"/>
</dbReference>
<comment type="subcellular location">
    <subcellularLocation>
        <location evidence="8">Endomembrane system</location>
        <topology evidence="8">Lipid-anchor</topology>
    </subcellularLocation>
</comment>
<dbReference type="GO" id="GO:0060627">
    <property type="term" value="P:regulation of vesicle-mediated transport"/>
    <property type="evidence" value="ECO:0007669"/>
    <property type="project" value="TreeGrafter"/>
</dbReference>
<dbReference type="GO" id="GO:0009395">
    <property type="term" value="P:phospholipid catabolic process"/>
    <property type="evidence" value="ECO:0007669"/>
    <property type="project" value="TreeGrafter"/>
</dbReference>
<evidence type="ECO:0000259" key="12">
    <source>
        <dbReference type="PROSITE" id="PS50195"/>
    </source>
</evidence>
<name>A0A9W9ZLD9_9CNID</name>
<organism evidence="13 14">
    <name type="scientific">Desmophyllum pertusum</name>
    <dbReference type="NCBI Taxonomy" id="174260"/>
    <lineage>
        <taxon>Eukaryota</taxon>
        <taxon>Metazoa</taxon>
        <taxon>Cnidaria</taxon>
        <taxon>Anthozoa</taxon>
        <taxon>Hexacorallia</taxon>
        <taxon>Scleractinia</taxon>
        <taxon>Caryophylliina</taxon>
        <taxon>Caryophylliidae</taxon>
        <taxon>Desmophyllum</taxon>
    </lineage>
</organism>
<keyword evidence="7" id="KW-0449">Lipoprotein</keyword>
<evidence type="ECO:0000259" key="10">
    <source>
        <dbReference type="PROSITE" id="PS50003"/>
    </source>
</evidence>
<evidence type="ECO:0000256" key="3">
    <source>
        <dbReference type="ARBA" id="ARBA00022737"/>
    </source>
</evidence>
<dbReference type="Gene3D" id="3.30.870.10">
    <property type="entry name" value="Endonuclease Chain A"/>
    <property type="match status" value="3"/>
</dbReference>
<dbReference type="PROSITE" id="PS50003">
    <property type="entry name" value="PH_DOMAIN"/>
    <property type="match status" value="1"/>
</dbReference>
<feature type="domain" description="PLD phosphodiesterase" evidence="11">
    <location>
        <begin position="735"/>
        <end position="762"/>
    </location>
</feature>
<dbReference type="InterPro" id="IPR011993">
    <property type="entry name" value="PH-like_dom_sf"/>
</dbReference>
<dbReference type="SUPFAM" id="SSF50729">
    <property type="entry name" value="PH domain-like"/>
    <property type="match status" value="1"/>
</dbReference>
<dbReference type="CDD" id="cd01254">
    <property type="entry name" value="PH_PLD"/>
    <property type="match status" value="1"/>
</dbReference>
<dbReference type="InterPro" id="IPR001683">
    <property type="entry name" value="PX_dom"/>
</dbReference>
<sequence>MDNTDSGSVCINVGDVEDDIFDGSVTFHPEDHKKGVFLAGLKVTATIIDVERAPRAHPFNPNLYTIKLSHGSFTWVIRRRYKHFLKLDAELFLHKVNVRRHSITEHIRDHRGEQCHVHLPSRHLPKRPDMFATTPNMEKRIKSLEKYLQVILDSPNYRNHKETLNFLEVSHLSFQFDLGNKGREGILRKRAGGHRFPAGCCSCCAGLSWGIWDKRWLLVKDSFIAYVSPKDKQVRGVVLMDREFTFKYGRKQTGVRHGLLVHNQARQLLLSCWTERKASEWMKAIVQVMATTGAEWIKEHPHGSYAPVRENACAQWFVDGESYFDGVADALESAQEEILITGWWVSPEIYLRRPITAGHEWRLDNILKRKSGGWSEARLMSLHPNIKVLRHPDHIPGTGIIYWAHHEKLVVVDQKVAFIGGLDLCFGRWDNYLHHLTDFGSAVRPPTINKTEQHIRNIGAMFVEGTVEGLNLPVSPDLTDAGTSRGSKMWLGKDYSNPITRDFFDVNKPYEDSVDRGSVPRMPWHDVGLRVYGAPARDIARHFVLRWNATKIEKAKMYPDIPFLLPKSYAKLTNEKPAASHSSNVVDCQILRSLCSWSGGVPVESSIHEAYIKAIEASKHFIYIENQFFITSLFIDSIKNVIGQNLLWRIERAHREGENFKVIVVMPLLPAFEGEIGTATGRSIGAITHWNYRSICRGSHSLLERLAELVGDPSKYISFYGLRTHSEIHGTPITELVYVHSKMMIVDDNTVIIGSANINDRSMLGKRDSEIAAVIKDKEFVPSLLDGEEYQAGQFAFNLRSRLFREHLGLLDSPSDEDIRDVVSDSFYEDVWMATAKKNTEIYDEVFHCMPTDHVRSLSDLNAYKNLKSLAAEDPGEARARLRGVRGYLVQLPLHFLEKEDLRPPIGSSEYFVSDGVFT</sequence>
<dbReference type="Pfam" id="PF00787">
    <property type="entry name" value="PX"/>
    <property type="match status" value="1"/>
</dbReference>
<dbReference type="InterPro" id="IPR025202">
    <property type="entry name" value="PLD-like_dom"/>
</dbReference>
<evidence type="ECO:0000256" key="8">
    <source>
        <dbReference type="ARBA" id="ARBA00037868"/>
    </source>
</evidence>
<keyword evidence="3" id="KW-0677">Repeat</keyword>
<keyword evidence="14" id="KW-1185">Reference proteome</keyword>
<keyword evidence="4 9" id="KW-0378">Hydrolase</keyword>
<dbReference type="SMART" id="SM00155">
    <property type="entry name" value="PLDc"/>
    <property type="match status" value="2"/>
</dbReference>
<dbReference type="Pfam" id="PF00614">
    <property type="entry name" value="PLDc"/>
    <property type="match status" value="1"/>
</dbReference>
<dbReference type="GO" id="GO:0012505">
    <property type="term" value="C:endomembrane system"/>
    <property type="evidence" value="ECO:0007669"/>
    <property type="project" value="UniProtKB-SubCell"/>
</dbReference>
<dbReference type="InterPro" id="IPR001736">
    <property type="entry name" value="PLipase_D/transphosphatidylase"/>
</dbReference>
<accession>A0A9W9ZLD9</accession>
<evidence type="ECO:0000256" key="5">
    <source>
        <dbReference type="ARBA" id="ARBA00022963"/>
    </source>
</evidence>
<dbReference type="Gene3D" id="2.30.29.30">
    <property type="entry name" value="Pleckstrin-homology domain (PH domain)/Phosphotyrosine-binding domain (PTB)"/>
    <property type="match status" value="1"/>
</dbReference>
<dbReference type="GO" id="GO:0004630">
    <property type="term" value="F:phospholipase D activity"/>
    <property type="evidence" value="ECO:0007669"/>
    <property type="project" value="UniProtKB-UniRule"/>
</dbReference>
<comment type="similarity">
    <text evidence="2 9">Belongs to the phospholipase D family.</text>
</comment>
<gene>
    <name evidence="13" type="ORF">OS493_026847</name>
</gene>
<evidence type="ECO:0000256" key="6">
    <source>
        <dbReference type="ARBA" id="ARBA00023098"/>
    </source>
</evidence>
<dbReference type="CDD" id="cd09141">
    <property type="entry name" value="PLDc_vPLD1_2_yPLD_like_2"/>
    <property type="match status" value="1"/>
</dbReference>
<dbReference type="InterPro" id="IPR016555">
    <property type="entry name" value="PLipase_D_euk"/>
</dbReference>
<evidence type="ECO:0000259" key="11">
    <source>
        <dbReference type="PROSITE" id="PS50035"/>
    </source>
</evidence>
<dbReference type="SMART" id="SM00312">
    <property type="entry name" value="PX"/>
    <property type="match status" value="1"/>
</dbReference>
<dbReference type="InterPro" id="IPR001849">
    <property type="entry name" value="PH_domain"/>
</dbReference>
<dbReference type="PROSITE" id="PS50195">
    <property type="entry name" value="PX"/>
    <property type="match status" value="1"/>
</dbReference>
<dbReference type="SMART" id="SM00233">
    <property type="entry name" value="PH"/>
    <property type="match status" value="1"/>
</dbReference>
<dbReference type="InterPro" id="IPR036871">
    <property type="entry name" value="PX_dom_sf"/>
</dbReference>
<dbReference type="EMBL" id="MU825896">
    <property type="protein sequence ID" value="KAJ7383661.1"/>
    <property type="molecule type" value="Genomic_DNA"/>
</dbReference>
<dbReference type="GO" id="GO:0035091">
    <property type="term" value="F:phosphatidylinositol binding"/>
    <property type="evidence" value="ECO:0007669"/>
    <property type="project" value="InterPro"/>
</dbReference>
<dbReference type="FunFam" id="3.30.870.10:FF:000011">
    <property type="entry name" value="Phospholipase"/>
    <property type="match status" value="1"/>
</dbReference>
<dbReference type="EC" id="3.1.4.4" evidence="9"/>
<evidence type="ECO:0000256" key="4">
    <source>
        <dbReference type="ARBA" id="ARBA00022801"/>
    </source>
</evidence>
<dbReference type="Proteomes" id="UP001163046">
    <property type="component" value="Unassembled WGS sequence"/>
</dbReference>
<feature type="domain" description="PLD phosphodiesterase" evidence="11">
    <location>
        <begin position="401"/>
        <end position="428"/>
    </location>
</feature>
<dbReference type="GO" id="GO:0006654">
    <property type="term" value="P:phosphatidic acid biosynthetic process"/>
    <property type="evidence" value="ECO:0007669"/>
    <property type="project" value="InterPro"/>
</dbReference>
<protein>
    <recommendedName>
        <fullName evidence="9">Phospholipase</fullName>
        <ecNumber evidence="9">3.1.4.4</ecNumber>
    </recommendedName>
</protein>
<evidence type="ECO:0000256" key="7">
    <source>
        <dbReference type="ARBA" id="ARBA00023288"/>
    </source>
</evidence>
<dbReference type="OrthoDB" id="14911at2759"/>
<feature type="domain" description="PX" evidence="12">
    <location>
        <begin position="42"/>
        <end position="174"/>
    </location>
</feature>
<comment type="caution">
    <text evidence="13">The sequence shown here is derived from an EMBL/GenBank/DDBJ whole genome shotgun (WGS) entry which is preliminary data.</text>
</comment>
<keyword evidence="5 9" id="KW-0442">Lipid degradation</keyword>
<dbReference type="SUPFAM" id="SSF64268">
    <property type="entry name" value="PX domain"/>
    <property type="match status" value="1"/>
</dbReference>
<dbReference type="GO" id="GO:0035556">
    <property type="term" value="P:intracellular signal transduction"/>
    <property type="evidence" value="ECO:0007669"/>
    <property type="project" value="InterPro"/>
</dbReference>
<evidence type="ECO:0000256" key="9">
    <source>
        <dbReference type="PIRNR" id="PIRNR009376"/>
    </source>
</evidence>
<dbReference type="CDD" id="cd06895">
    <property type="entry name" value="PX_PLD"/>
    <property type="match status" value="1"/>
</dbReference>
<dbReference type="PIRSF" id="PIRSF009376">
    <property type="entry name" value="Phospholipase_D_euk"/>
    <property type="match status" value="1"/>
</dbReference>